<proteinExistence type="predicted"/>
<dbReference type="RefSeq" id="WP_189380998.1">
    <property type="nucleotide sequence ID" value="NZ_BMYI01000005.1"/>
</dbReference>
<feature type="region of interest" description="Disordered" evidence="1">
    <location>
        <begin position="1"/>
        <end position="46"/>
    </location>
</feature>
<sequence length="46" mass="4748">MTAPHPLPAEGGSYIRNADGSLTPLDEAAPRKPPAAKPAKPAVKEE</sequence>
<organism evidence="2 3">
    <name type="scientific">Gemmobacter nanjingensis</name>
    <dbReference type="NCBI Taxonomy" id="488454"/>
    <lineage>
        <taxon>Bacteria</taxon>
        <taxon>Pseudomonadati</taxon>
        <taxon>Pseudomonadota</taxon>
        <taxon>Alphaproteobacteria</taxon>
        <taxon>Rhodobacterales</taxon>
        <taxon>Paracoccaceae</taxon>
        <taxon>Gemmobacter</taxon>
    </lineage>
</organism>
<gene>
    <name evidence="2" type="ORF">GCM10007291_22130</name>
</gene>
<dbReference type="Proteomes" id="UP000658305">
    <property type="component" value="Unassembled WGS sequence"/>
</dbReference>
<evidence type="ECO:0000313" key="2">
    <source>
        <dbReference type="EMBL" id="GHC22300.1"/>
    </source>
</evidence>
<evidence type="ECO:0000313" key="3">
    <source>
        <dbReference type="Proteomes" id="UP000658305"/>
    </source>
</evidence>
<feature type="compositionally biased region" description="Low complexity" evidence="1">
    <location>
        <begin position="37"/>
        <end position="46"/>
    </location>
</feature>
<keyword evidence="3" id="KW-1185">Reference proteome</keyword>
<accession>A0ABQ3FFH6</accession>
<name>A0ABQ3FFH6_9RHOB</name>
<reference evidence="3" key="1">
    <citation type="journal article" date="2019" name="Int. J. Syst. Evol. Microbiol.">
        <title>The Global Catalogue of Microorganisms (GCM) 10K type strain sequencing project: providing services to taxonomists for standard genome sequencing and annotation.</title>
        <authorList>
            <consortium name="The Broad Institute Genomics Platform"/>
            <consortium name="The Broad Institute Genome Sequencing Center for Infectious Disease"/>
            <person name="Wu L."/>
            <person name="Ma J."/>
        </authorList>
    </citation>
    <scope>NUCLEOTIDE SEQUENCE [LARGE SCALE GENOMIC DNA]</scope>
    <source>
        <strain evidence="3">KCTC 23298</strain>
    </source>
</reference>
<protein>
    <submittedName>
        <fullName evidence="2">Uncharacterized protein</fullName>
    </submittedName>
</protein>
<comment type="caution">
    <text evidence="2">The sequence shown here is derived from an EMBL/GenBank/DDBJ whole genome shotgun (WGS) entry which is preliminary data.</text>
</comment>
<evidence type="ECO:0000256" key="1">
    <source>
        <dbReference type="SAM" id="MobiDB-lite"/>
    </source>
</evidence>
<dbReference type="EMBL" id="BMYI01000005">
    <property type="protein sequence ID" value="GHC22300.1"/>
    <property type="molecule type" value="Genomic_DNA"/>
</dbReference>